<dbReference type="GO" id="GO:0010073">
    <property type="term" value="P:meristem maintenance"/>
    <property type="evidence" value="ECO:0007669"/>
    <property type="project" value="InterPro"/>
</dbReference>
<dbReference type="Pfam" id="PF10536">
    <property type="entry name" value="PMD"/>
    <property type="match status" value="1"/>
</dbReference>
<evidence type="ECO:0000259" key="2">
    <source>
        <dbReference type="Pfam" id="PF10536"/>
    </source>
</evidence>
<evidence type="ECO:0000256" key="1">
    <source>
        <dbReference type="SAM" id="MobiDB-lite"/>
    </source>
</evidence>
<keyword evidence="4" id="KW-1185">Reference proteome</keyword>
<dbReference type="EMBL" id="NMUH01001315">
    <property type="protein sequence ID" value="MQL91214.1"/>
    <property type="molecule type" value="Genomic_DNA"/>
</dbReference>
<dbReference type="InterPro" id="IPR019557">
    <property type="entry name" value="AminoTfrase-like_pln_mobile"/>
</dbReference>
<feature type="region of interest" description="Disordered" evidence="1">
    <location>
        <begin position="382"/>
        <end position="414"/>
    </location>
</feature>
<gene>
    <name evidence="3" type="ORF">Taro_023824</name>
</gene>
<comment type="caution">
    <text evidence="3">The sequence shown here is derived from an EMBL/GenBank/DDBJ whole genome shotgun (WGS) entry which is preliminary data.</text>
</comment>
<sequence>MGFGEIFRIDRMRVDPALTQAPRSRWDAEAAAFVLPWGHMIPNLEDVSRIIGLRIYERAVTGFTYPCYQSLAERLLGLPVGHRSSLVPRVALQESLGLYVAGKNAGESEDEYLERLVQVSRRELASEPGAQADLDLRRFLILFLGRLLFAMRGDAVHCRFLPLLEDLGEVWAYLHIPALGRGDLTRPGLVPIARRWDSRRDSRNLVVWQPYLGESDEGQPWLVPARPYFGRPGRSFRGLHDTTDWHERAKEQINNWEHRGKAVKSDATTDDVYLQAYALKYGGKVYKSARHQVDVADEVASLQALLYSAVQDREATQRQTTELGAGESEEYRSRWRFLFMRGRGLSIASGGSVDRSSAEGQRHLEERERDLRLTTEHAMDLQGQRDQLQGQRDQLQGQRDELQREIQTVRGERD</sequence>
<feature type="domain" description="Aminotransferase-like plant mobile" evidence="2">
    <location>
        <begin position="2"/>
        <end position="170"/>
    </location>
</feature>
<evidence type="ECO:0000313" key="4">
    <source>
        <dbReference type="Proteomes" id="UP000652761"/>
    </source>
</evidence>
<name>A0A843VCL1_COLES</name>
<dbReference type="PANTHER" id="PTHR46033:SF8">
    <property type="entry name" value="PROTEIN MAINTENANCE OF MERISTEMS-LIKE"/>
    <property type="match status" value="1"/>
</dbReference>
<organism evidence="3 4">
    <name type="scientific">Colocasia esculenta</name>
    <name type="common">Wild taro</name>
    <name type="synonym">Arum esculentum</name>
    <dbReference type="NCBI Taxonomy" id="4460"/>
    <lineage>
        <taxon>Eukaryota</taxon>
        <taxon>Viridiplantae</taxon>
        <taxon>Streptophyta</taxon>
        <taxon>Embryophyta</taxon>
        <taxon>Tracheophyta</taxon>
        <taxon>Spermatophyta</taxon>
        <taxon>Magnoliopsida</taxon>
        <taxon>Liliopsida</taxon>
        <taxon>Araceae</taxon>
        <taxon>Aroideae</taxon>
        <taxon>Colocasieae</taxon>
        <taxon>Colocasia</taxon>
    </lineage>
</organism>
<dbReference type="PANTHER" id="PTHR46033">
    <property type="entry name" value="PROTEIN MAIN-LIKE 2"/>
    <property type="match status" value="1"/>
</dbReference>
<protein>
    <recommendedName>
        <fullName evidence="2">Aminotransferase-like plant mobile domain-containing protein</fullName>
    </recommendedName>
</protein>
<proteinExistence type="predicted"/>
<evidence type="ECO:0000313" key="3">
    <source>
        <dbReference type="EMBL" id="MQL91214.1"/>
    </source>
</evidence>
<dbReference type="AlphaFoldDB" id="A0A843VCL1"/>
<accession>A0A843VCL1</accession>
<reference evidence="3" key="1">
    <citation type="submission" date="2017-07" db="EMBL/GenBank/DDBJ databases">
        <title>Taro Niue Genome Assembly and Annotation.</title>
        <authorList>
            <person name="Atibalentja N."/>
            <person name="Keating K."/>
            <person name="Fields C.J."/>
        </authorList>
    </citation>
    <scope>NUCLEOTIDE SEQUENCE</scope>
    <source>
        <strain evidence="3">Niue_2</strain>
        <tissue evidence="3">Leaf</tissue>
    </source>
</reference>
<dbReference type="InterPro" id="IPR044824">
    <property type="entry name" value="MAIN-like"/>
</dbReference>
<dbReference type="Proteomes" id="UP000652761">
    <property type="component" value="Unassembled WGS sequence"/>
</dbReference>
<feature type="compositionally biased region" description="Low complexity" evidence="1">
    <location>
        <begin position="382"/>
        <end position="397"/>
    </location>
</feature>